<feature type="region of interest" description="Disordered" evidence="1">
    <location>
        <begin position="62"/>
        <end position="182"/>
    </location>
</feature>
<dbReference type="NCBIfam" id="TIGR02098">
    <property type="entry name" value="MJ0042_CXXC"/>
    <property type="match status" value="1"/>
</dbReference>
<dbReference type="Pfam" id="PF11906">
    <property type="entry name" value="DUF3426"/>
    <property type="match status" value="1"/>
</dbReference>
<dbReference type="InterPro" id="IPR047676">
    <property type="entry name" value="FxLYD_dom"/>
</dbReference>
<reference evidence="4 5" key="1">
    <citation type="submission" date="2020-08" db="EMBL/GenBank/DDBJ databases">
        <title>Genome sequencing of Purple Non-Sulfur Bacteria from various extreme environments.</title>
        <authorList>
            <person name="Mayer M."/>
        </authorList>
    </citation>
    <scope>NUCLEOTIDE SEQUENCE [LARGE SCALE GENOMIC DNA]</scope>
    <source>
        <strain evidence="4 5">JA131</strain>
    </source>
</reference>
<dbReference type="Pfam" id="PF13717">
    <property type="entry name" value="Zn_ribbon_4"/>
    <property type="match status" value="1"/>
</dbReference>
<feature type="region of interest" description="Disordered" evidence="1">
    <location>
        <begin position="351"/>
        <end position="380"/>
    </location>
</feature>
<dbReference type="InterPro" id="IPR021834">
    <property type="entry name" value="DUF3426"/>
</dbReference>
<evidence type="ECO:0000313" key="4">
    <source>
        <dbReference type="EMBL" id="MBB4266321.1"/>
    </source>
</evidence>
<dbReference type="RefSeq" id="WP_184044565.1">
    <property type="nucleotide sequence ID" value="NZ_JACIGK010000012.1"/>
</dbReference>
<evidence type="ECO:0000256" key="1">
    <source>
        <dbReference type="SAM" id="MobiDB-lite"/>
    </source>
</evidence>
<feature type="compositionally biased region" description="Basic and acidic residues" evidence="1">
    <location>
        <begin position="160"/>
        <end position="172"/>
    </location>
</feature>
<sequence>MKINCPNCETGFSLPDTALGPRGRRLKCVRCGHVWHQEPSGENGLTADTTASVAASLEALSAPSRATPARGPLSSHLESDGAAPASAIDPIGPPDEDDPLVEPRAAADPMPARDDAFDPMLDPLTDDIPMNSEPDRPRRGPPAEDEGPEPDLDDILARLGEQERERSRRGDPMDPESLDDAFDLDDDAEREALPGILRTQLKAQRRGFRPPSWASAVIVVVVLLAGIAGGAYLGRNTLVGVWPAAEAWYDAVGIPLTRPGLGLSLEQVVPTRELVDGNDVLVVRGLVTNVSEKIRPVPALHLELNDDDGALVQQMVSPPPADSLAPGETAPFRMTVENRLPEATVFEVGFTDRPPEPVMAPATPAPVSDGTANDAAPPAQ</sequence>
<dbReference type="NCBIfam" id="NF038353">
    <property type="entry name" value="FxLYD_dom"/>
    <property type="match status" value="1"/>
</dbReference>
<evidence type="ECO:0000256" key="2">
    <source>
        <dbReference type="SAM" id="Phobius"/>
    </source>
</evidence>
<evidence type="ECO:0000313" key="5">
    <source>
        <dbReference type="Proteomes" id="UP000554286"/>
    </source>
</evidence>
<name>A0A7W6RD10_9PROT</name>
<proteinExistence type="predicted"/>
<keyword evidence="2" id="KW-1133">Transmembrane helix</keyword>
<feature type="domain" description="Zinc finger/thioredoxin putative" evidence="3">
    <location>
        <begin position="1"/>
        <end position="35"/>
    </location>
</feature>
<keyword evidence="2" id="KW-0812">Transmembrane</keyword>
<gene>
    <name evidence="4" type="ORF">GGD89_001952</name>
</gene>
<comment type="caution">
    <text evidence="4">The sequence shown here is derived from an EMBL/GenBank/DDBJ whole genome shotgun (WGS) entry which is preliminary data.</text>
</comment>
<protein>
    <submittedName>
        <fullName evidence="4">Putative Zn finger-like uncharacterized protein</fullName>
    </submittedName>
</protein>
<dbReference type="InterPro" id="IPR011723">
    <property type="entry name" value="Znf/thioredoxin_put"/>
</dbReference>
<evidence type="ECO:0000259" key="3">
    <source>
        <dbReference type="Pfam" id="PF13717"/>
    </source>
</evidence>
<organism evidence="4 5">
    <name type="scientific">Roseospira visakhapatnamensis</name>
    <dbReference type="NCBI Taxonomy" id="390880"/>
    <lineage>
        <taxon>Bacteria</taxon>
        <taxon>Pseudomonadati</taxon>
        <taxon>Pseudomonadota</taxon>
        <taxon>Alphaproteobacteria</taxon>
        <taxon>Rhodospirillales</taxon>
        <taxon>Rhodospirillaceae</taxon>
        <taxon>Roseospira</taxon>
    </lineage>
</organism>
<keyword evidence="2" id="KW-0472">Membrane</keyword>
<accession>A0A7W6RD10</accession>
<feature type="compositionally biased region" description="Basic and acidic residues" evidence="1">
    <location>
        <begin position="133"/>
        <end position="142"/>
    </location>
</feature>
<dbReference type="EMBL" id="JACIGK010000012">
    <property type="protein sequence ID" value="MBB4266321.1"/>
    <property type="molecule type" value="Genomic_DNA"/>
</dbReference>
<dbReference type="AlphaFoldDB" id="A0A7W6RD10"/>
<keyword evidence="5" id="KW-1185">Reference proteome</keyword>
<feature type="compositionally biased region" description="Acidic residues" evidence="1">
    <location>
        <begin position="143"/>
        <end position="154"/>
    </location>
</feature>
<feature type="transmembrane region" description="Helical" evidence="2">
    <location>
        <begin position="212"/>
        <end position="233"/>
    </location>
</feature>
<dbReference type="Proteomes" id="UP000554286">
    <property type="component" value="Unassembled WGS sequence"/>
</dbReference>
<feature type="compositionally biased region" description="Acidic residues" evidence="1">
    <location>
        <begin position="173"/>
        <end position="182"/>
    </location>
</feature>